<comment type="caution">
    <text evidence="2">The sequence shown here is derived from an EMBL/GenBank/DDBJ whole genome shotgun (WGS) entry which is preliminary data.</text>
</comment>
<evidence type="ECO:0000313" key="2">
    <source>
        <dbReference type="EMBL" id="KAK8048088.1"/>
    </source>
</evidence>
<name>A0ABR1TN35_9PEZI</name>
<proteinExistence type="predicted"/>
<feature type="transmembrane region" description="Helical" evidence="1">
    <location>
        <begin position="46"/>
        <end position="65"/>
    </location>
</feature>
<protein>
    <recommendedName>
        <fullName evidence="4">MFS transporter</fullName>
    </recommendedName>
</protein>
<reference evidence="2 3" key="1">
    <citation type="submission" date="2023-01" db="EMBL/GenBank/DDBJ databases">
        <title>Analysis of 21 Apiospora genomes using comparative genomics revels a genus with tremendous synthesis potential of carbohydrate active enzymes and secondary metabolites.</title>
        <authorList>
            <person name="Sorensen T."/>
        </authorList>
    </citation>
    <scope>NUCLEOTIDE SEQUENCE [LARGE SCALE GENOMIC DNA]</scope>
    <source>
        <strain evidence="2 3">CBS 83171</strain>
    </source>
</reference>
<keyword evidence="1" id="KW-1133">Transmembrane helix</keyword>
<dbReference type="EMBL" id="JAQQWM010000009">
    <property type="protein sequence ID" value="KAK8048088.1"/>
    <property type="molecule type" value="Genomic_DNA"/>
</dbReference>
<evidence type="ECO:0000256" key="1">
    <source>
        <dbReference type="SAM" id="Phobius"/>
    </source>
</evidence>
<accession>A0ABR1TN35</accession>
<keyword evidence="3" id="KW-1185">Reference proteome</keyword>
<sequence>MSRKVLSLAPQLPPLLVLGTGASNLRQVFGENIGQVLIGYMAGLRVSFAVATGAIGLATLASLCLRRERLDVDKVKEAGGGV</sequence>
<keyword evidence="1" id="KW-0812">Transmembrane</keyword>
<keyword evidence="1" id="KW-0472">Membrane</keyword>
<evidence type="ECO:0000313" key="3">
    <source>
        <dbReference type="Proteomes" id="UP001446871"/>
    </source>
</evidence>
<gene>
    <name evidence="2" type="ORF">PG996_016152</name>
</gene>
<dbReference type="Proteomes" id="UP001446871">
    <property type="component" value="Unassembled WGS sequence"/>
</dbReference>
<organism evidence="2 3">
    <name type="scientific">Apiospora saccharicola</name>
    <dbReference type="NCBI Taxonomy" id="335842"/>
    <lineage>
        <taxon>Eukaryota</taxon>
        <taxon>Fungi</taxon>
        <taxon>Dikarya</taxon>
        <taxon>Ascomycota</taxon>
        <taxon>Pezizomycotina</taxon>
        <taxon>Sordariomycetes</taxon>
        <taxon>Xylariomycetidae</taxon>
        <taxon>Amphisphaeriales</taxon>
        <taxon>Apiosporaceae</taxon>
        <taxon>Apiospora</taxon>
    </lineage>
</organism>
<evidence type="ECO:0008006" key="4">
    <source>
        <dbReference type="Google" id="ProtNLM"/>
    </source>
</evidence>